<dbReference type="AlphaFoldDB" id="A4Y093"/>
<evidence type="ECO:0000259" key="1">
    <source>
        <dbReference type="PROSITE" id="PS50879"/>
    </source>
</evidence>
<dbReference type="KEGG" id="pmy:Pmen_4262"/>
<dbReference type="STRING" id="399739.Pmen_4262"/>
<dbReference type="PROSITE" id="PS50879">
    <property type="entry name" value="RNASE_H_1"/>
    <property type="match status" value="1"/>
</dbReference>
<reference evidence="2" key="1">
    <citation type="submission" date="2007-04" db="EMBL/GenBank/DDBJ databases">
        <title>Complete sequence of Pseudomonas mendocina ymp.</title>
        <authorList>
            <consortium name="US DOE Joint Genome Institute"/>
            <person name="Copeland A."/>
            <person name="Lucas S."/>
            <person name="Lapidus A."/>
            <person name="Barry K."/>
            <person name="Glavina del Rio T."/>
            <person name="Dalin E."/>
            <person name="Tice H."/>
            <person name="Pitluck S."/>
            <person name="Kiss H."/>
            <person name="Brettin T."/>
            <person name="Detter J.C."/>
            <person name="Bruce D."/>
            <person name="Han C."/>
            <person name="Schmutz J."/>
            <person name="Larimer F."/>
            <person name="Land M."/>
            <person name="Hauser L."/>
            <person name="Kyrpides N."/>
            <person name="Mikhailova N."/>
            <person name="Hersman L."/>
            <person name="Dubois J."/>
            <person name="Maurice P."/>
            <person name="Richardson P."/>
        </authorList>
    </citation>
    <scope>NUCLEOTIDE SEQUENCE [LARGE SCALE GENOMIC DNA]</scope>
    <source>
        <strain evidence="2">Ymp</strain>
    </source>
</reference>
<dbReference type="GO" id="GO:0003676">
    <property type="term" value="F:nucleic acid binding"/>
    <property type="evidence" value="ECO:0007669"/>
    <property type="project" value="InterPro"/>
</dbReference>
<dbReference type="InterPro" id="IPR002156">
    <property type="entry name" value="RNaseH_domain"/>
</dbReference>
<protein>
    <recommendedName>
        <fullName evidence="1">RNase H type-1 domain-containing protein</fullName>
    </recommendedName>
</protein>
<organism evidence="2">
    <name type="scientific">Ectopseudomonas mendocina (strain ymp)</name>
    <name type="common">Pseudomonas mendocina</name>
    <dbReference type="NCBI Taxonomy" id="399739"/>
    <lineage>
        <taxon>Bacteria</taxon>
        <taxon>Pseudomonadati</taxon>
        <taxon>Pseudomonadota</taxon>
        <taxon>Gammaproteobacteria</taxon>
        <taxon>Pseudomonadales</taxon>
        <taxon>Pseudomonadaceae</taxon>
        <taxon>Ectopseudomonas</taxon>
    </lineage>
</organism>
<dbReference type="GO" id="GO:0004523">
    <property type="term" value="F:RNA-DNA hybrid ribonuclease activity"/>
    <property type="evidence" value="ECO:0007669"/>
    <property type="project" value="InterPro"/>
</dbReference>
<gene>
    <name evidence="2" type="ordered locus">Pmen_4262</name>
</gene>
<dbReference type="SUPFAM" id="SSF53098">
    <property type="entry name" value="Ribonuclease H-like"/>
    <property type="match status" value="1"/>
</dbReference>
<dbReference type="eggNOG" id="COG0328">
    <property type="taxonomic scope" value="Bacteria"/>
</dbReference>
<dbReference type="HOGENOM" id="CLU_1720793_0_0_6"/>
<dbReference type="Pfam" id="PF00075">
    <property type="entry name" value="RNase_H"/>
    <property type="match status" value="1"/>
</dbReference>
<dbReference type="Gene3D" id="3.30.420.10">
    <property type="entry name" value="Ribonuclease H-like superfamily/Ribonuclease H"/>
    <property type="match status" value="1"/>
</dbReference>
<proteinExistence type="predicted"/>
<dbReference type="InterPro" id="IPR036397">
    <property type="entry name" value="RNaseH_sf"/>
</dbReference>
<dbReference type="EMBL" id="CP000680">
    <property type="protein sequence ID" value="ABP87009.1"/>
    <property type="molecule type" value="Genomic_DNA"/>
</dbReference>
<feature type="domain" description="RNase H type-1" evidence="1">
    <location>
        <begin position="2"/>
        <end position="144"/>
    </location>
</feature>
<dbReference type="InterPro" id="IPR012337">
    <property type="entry name" value="RNaseH-like_sf"/>
</dbReference>
<sequence>MEEFRIVVKTSTVVEGAVGWGAVVRSASGAVWELAGPAPPGNEGAMMYATLMGIVEALGVLPRPAVVHVATDVQYIANGFNDSLDRWQQRGWKKKGRGRVAYRELWEQIVHERSRHELSIAWTKLGSDGLLAAELAVFGREGERVFNATPPG</sequence>
<name>A4Y093_ECTM1</name>
<evidence type="ECO:0000313" key="2">
    <source>
        <dbReference type="EMBL" id="ABP87009.1"/>
    </source>
</evidence>
<accession>A4Y093</accession>